<protein>
    <submittedName>
        <fullName evidence="4">DUF4178 domain-containing protein</fullName>
    </submittedName>
</protein>
<gene>
    <name evidence="4" type="ORF">RFM23_13795</name>
</gene>
<keyword evidence="2" id="KW-1133">Transmembrane helix</keyword>
<sequence length="440" mass="48316">MGDQPSILPSAEPAPPPRAPGRPRTFACPNCGGPVTLRAAGQSITATCGQCSSVIDVADENLRIIEAARSAMQQSEIPIGTRARLNDIEWEVVGYMRRCDGPGDFRWTEHLLFNPYHGYRFLAEEYDHWTLVKMLNRDVPGAGSEGWIDANGRSYQFFGKGFARTTYVAGEFFWRASTSDVTAVTDYIAPPYRLMVERNDEEIIVSEGEYLDARLVAAAFKLPLRVPSSSSAGVSQVNPFKPSFTIVALAVVAATMLQFTLLAISANALVNSQTYNLTAADKNKTLSSGTFRLNRSGNIEIETTSYLSNDWLELDMALVNIDTNQSYSVFQSLEHYSGTDSDGRWEEGGNSETSLLPPVPPGTYKLLIEPDAGLFSKPSSLLSSSAPLPAQPVTITIRYDVPVWSNYLIAMVLLLAVPAITLIRRMMFEKSRWEKGGVAE</sequence>
<evidence type="ECO:0000256" key="2">
    <source>
        <dbReference type="SAM" id="Phobius"/>
    </source>
</evidence>
<feature type="region of interest" description="Disordered" evidence="1">
    <location>
        <begin position="1"/>
        <end position="22"/>
    </location>
</feature>
<organism evidence="4 5">
    <name type="scientific">Mesorhizobium abyssinicae</name>
    <dbReference type="NCBI Taxonomy" id="1209958"/>
    <lineage>
        <taxon>Bacteria</taxon>
        <taxon>Pseudomonadati</taxon>
        <taxon>Pseudomonadota</taxon>
        <taxon>Alphaproteobacteria</taxon>
        <taxon>Hyphomicrobiales</taxon>
        <taxon>Phyllobacteriaceae</taxon>
        <taxon>Mesorhizobium</taxon>
    </lineage>
</organism>
<keyword evidence="2" id="KW-0812">Transmembrane</keyword>
<evidence type="ECO:0000256" key="1">
    <source>
        <dbReference type="SAM" id="MobiDB-lite"/>
    </source>
</evidence>
<dbReference type="InterPro" id="IPR025235">
    <property type="entry name" value="DUF4178"/>
</dbReference>
<comment type="caution">
    <text evidence="4">The sequence shown here is derived from an EMBL/GenBank/DDBJ whole genome shotgun (WGS) entry which is preliminary data.</text>
</comment>
<evidence type="ECO:0000313" key="4">
    <source>
        <dbReference type="EMBL" id="MDX8538689.1"/>
    </source>
</evidence>
<proteinExistence type="predicted"/>
<feature type="transmembrane region" description="Helical" evidence="2">
    <location>
        <begin position="404"/>
        <end position="423"/>
    </location>
</feature>
<reference evidence="4 5" key="1">
    <citation type="submission" date="2023-08" db="EMBL/GenBank/DDBJ databases">
        <title>Implementing the SeqCode for naming new Mesorhizobium species isolated from Vachellia karroo root nodules.</title>
        <authorList>
            <person name="Van Lill M."/>
        </authorList>
    </citation>
    <scope>NUCLEOTIDE SEQUENCE [LARGE SCALE GENOMIC DNA]</scope>
    <source>
        <strain evidence="4 5">VK4B</strain>
    </source>
</reference>
<name>A0ABU5AN25_9HYPH</name>
<dbReference type="RefSeq" id="WP_320320579.1">
    <property type="nucleotide sequence ID" value="NZ_JAVIIP010000006.1"/>
</dbReference>
<dbReference type="Proteomes" id="UP001276564">
    <property type="component" value="Unassembled WGS sequence"/>
</dbReference>
<accession>A0ABU5AN25</accession>
<keyword evidence="5" id="KW-1185">Reference proteome</keyword>
<keyword evidence="2" id="KW-0472">Membrane</keyword>
<feature type="domain" description="DUF4178" evidence="3">
    <location>
        <begin position="79"/>
        <end position="212"/>
    </location>
</feature>
<dbReference type="EMBL" id="JAVIIP010000006">
    <property type="protein sequence ID" value="MDX8538689.1"/>
    <property type="molecule type" value="Genomic_DNA"/>
</dbReference>
<dbReference type="Pfam" id="PF13785">
    <property type="entry name" value="DUF4178"/>
    <property type="match status" value="1"/>
</dbReference>
<evidence type="ECO:0000313" key="5">
    <source>
        <dbReference type="Proteomes" id="UP001276564"/>
    </source>
</evidence>
<evidence type="ECO:0000259" key="3">
    <source>
        <dbReference type="Pfam" id="PF13785"/>
    </source>
</evidence>